<evidence type="ECO:0000256" key="1">
    <source>
        <dbReference type="SAM" id="MobiDB-lite"/>
    </source>
</evidence>
<feature type="region of interest" description="Disordered" evidence="1">
    <location>
        <begin position="1"/>
        <end position="20"/>
    </location>
</feature>
<feature type="compositionally biased region" description="Basic and acidic residues" evidence="1">
    <location>
        <begin position="1"/>
        <end position="15"/>
    </location>
</feature>
<dbReference type="Proteomes" id="UP001355206">
    <property type="component" value="Unassembled WGS sequence"/>
</dbReference>
<reference evidence="2 3" key="1">
    <citation type="journal article" date="2012" name="Genet. Mol. Biol.">
        <title>Analysis of 16S rRNA and mxaF genes revealing insights into Methylobacterium niche-specific plant association.</title>
        <authorList>
            <person name="Dourado M.N."/>
            <person name="Andreote F.D."/>
            <person name="Dini-Andreote F."/>
            <person name="Conti R."/>
            <person name="Araujo J.M."/>
            <person name="Araujo W.L."/>
        </authorList>
    </citation>
    <scope>NUCLEOTIDE SEQUENCE [LARGE SCALE GENOMIC DNA]</scope>
    <source>
        <strain evidence="2 3">TC3-10</strain>
    </source>
</reference>
<dbReference type="EMBL" id="MLCA01000001">
    <property type="protein sequence ID" value="MEE7490421.1"/>
    <property type="molecule type" value="Genomic_DNA"/>
</dbReference>
<evidence type="ECO:0000313" key="2">
    <source>
        <dbReference type="EMBL" id="MEE7490421.1"/>
    </source>
</evidence>
<gene>
    <name evidence="2" type="ORF">MOTC310_07980</name>
</gene>
<organism evidence="2 3">
    <name type="scientific">Methylobacterium oryzae</name>
    <dbReference type="NCBI Taxonomy" id="334852"/>
    <lineage>
        <taxon>Bacteria</taxon>
        <taxon>Pseudomonadati</taxon>
        <taxon>Pseudomonadota</taxon>
        <taxon>Alphaproteobacteria</taxon>
        <taxon>Hyphomicrobiales</taxon>
        <taxon>Methylobacteriaceae</taxon>
        <taxon>Methylobacterium</taxon>
    </lineage>
</organism>
<evidence type="ECO:0000313" key="3">
    <source>
        <dbReference type="Proteomes" id="UP001355206"/>
    </source>
</evidence>
<comment type="caution">
    <text evidence="2">The sequence shown here is derived from an EMBL/GenBank/DDBJ whole genome shotgun (WGS) entry which is preliminary data.</text>
</comment>
<protein>
    <submittedName>
        <fullName evidence="2">Uncharacterized protein</fullName>
    </submittedName>
</protein>
<dbReference type="RefSeq" id="WP_331301411.1">
    <property type="nucleotide sequence ID" value="NZ_MLCA01000001.1"/>
</dbReference>
<accession>A0ABU7TLR6</accession>
<proteinExistence type="predicted"/>
<sequence length="103" mass="11272">MTTRNIDTRDADLGRDAAAQQPDRRVLAVARALGRYQALLDMAVERAASPDREDDADLRAWPTGPAKPRVIDLYGLRPPVGFLPGFMAYASAPMADLGSSFRR</sequence>
<name>A0ABU7TLR6_9HYPH</name>
<keyword evidence="3" id="KW-1185">Reference proteome</keyword>